<gene>
    <name evidence="7" type="ORF">OTU49_005447</name>
</gene>
<keyword evidence="4" id="KW-1015">Disulfide bond</keyword>
<dbReference type="PANTHER" id="PTHR23301">
    <property type="entry name" value="CHITIN BINDING PERITROPHIN-A"/>
    <property type="match status" value="1"/>
</dbReference>
<dbReference type="InterPro" id="IPR036508">
    <property type="entry name" value="Chitin-bd_dom_sf"/>
</dbReference>
<dbReference type="PANTHER" id="PTHR23301:SF0">
    <property type="entry name" value="CHITIN-BINDING TYPE-2 DOMAIN-CONTAINING PROTEIN-RELATED"/>
    <property type="match status" value="1"/>
</dbReference>
<dbReference type="Pfam" id="PF01607">
    <property type="entry name" value="CBM_14"/>
    <property type="match status" value="1"/>
</dbReference>
<dbReference type="EMBL" id="JARKIK010000047">
    <property type="protein sequence ID" value="KAK8735586.1"/>
    <property type="molecule type" value="Genomic_DNA"/>
</dbReference>
<dbReference type="InterPro" id="IPR051940">
    <property type="entry name" value="Chitin_bind-dev_reg"/>
</dbReference>
<dbReference type="AlphaFoldDB" id="A0AAW0X790"/>
<organism evidence="7 8">
    <name type="scientific">Cherax quadricarinatus</name>
    <name type="common">Australian red claw crayfish</name>
    <dbReference type="NCBI Taxonomy" id="27406"/>
    <lineage>
        <taxon>Eukaryota</taxon>
        <taxon>Metazoa</taxon>
        <taxon>Ecdysozoa</taxon>
        <taxon>Arthropoda</taxon>
        <taxon>Crustacea</taxon>
        <taxon>Multicrustacea</taxon>
        <taxon>Malacostraca</taxon>
        <taxon>Eumalacostraca</taxon>
        <taxon>Eucarida</taxon>
        <taxon>Decapoda</taxon>
        <taxon>Pleocyemata</taxon>
        <taxon>Astacidea</taxon>
        <taxon>Parastacoidea</taxon>
        <taxon>Parastacidae</taxon>
        <taxon>Cherax</taxon>
    </lineage>
</organism>
<sequence>TLQVASPGIYSRSIPGYTLKKYSRVYPSPLTFKKYPQMRTCFLLLTGTLLAAAATTQKPPTVCPPEVSALCPPEMGEFPELYAYPDDCSKFCKCSLDGLAWEYDCPGTLLWDDELKTCNYPENVDCGTRPVP</sequence>
<evidence type="ECO:0000313" key="8">
    <source>
        <dbReference type="Proteomes" id="UP001445076"/>
    </source>
</evidence>
<comment type="caution">
    <text evidence="7">The sequence shown here is derived from an EMBL/GenBank/DDBJ whole genome shotgun (WGS) entry which is preliminary data.</text>
</comment>
<dbReference type="InterPro" id="IPR002557">
    <property type="entry name" value="Chitin-bd_dom"/>
</dbReference>
<evidence type="ECO:0000313" key="7">
    <source>
        <dbReference type="EMBL" id="KAK8735586.1"/>
    </source>
</evidence>
<keyword evidence="3" id="KW-0677">Repeat</keyword>
<feature type="domain" description="Chitin-binding type-2" evidence="6">
    <location>
        <begin position="68"/>
        <end position="128"/>
    </location>
</feature>
<dbReference type="PROSITE" id="PS50940">
    <property type="entry name" value="CHIT_BIND_II"/>
    <property type="match status" value="1"/>
</dbReference>
<dbReference type="Gene3D" id="2.170.140.10">
    <property type="entry name" value="Chitin binding domain"/>
    <property type="match status" value="1"/>
</dbReference>
<keyword evidence="1" id="KW-0147">Chitin-binding</keyword>
<evidence type="ECO:0000256" key="1">
    <source>
        <dbReference type="ARBA" id="ARBA00022669"/>
    </source>
</evidence>
<dbReference type="SUPFAM" id="SSF57625">
    <property type="entry name" value="Invertebrate chitin-binding proteins"/>
    <property type="match status" value="1"/>
</dbReference>
<evidence type="ECO:0000256" key="2">
    <source>
        <dbReference type="ARBA" id="ARBA00022729"/>
    </source>
</evidence>
<keyword evidence="5" id="KW-0325">Glycoprotein</keyword>
<evidence type="ECO:0000256" key="4">
    <source>
        <dbReference type="ARBA" id="ARBA00023157"/>
    </source>
</evidence>
<feature type="non-terminal residue" evidence="7">
    <location>
        <position position="1"/>
    </location>
</feature>
<dbReference type="Proteomes" id="UP001445076">
    <property type="component" value="Unassembled WGS sequence"/>
</dbReference>
<dbReference type="GO" id="GO:0005576">
    <property type="term" value="C:extracellular region"/>
    <property type="evidence" value="ECO:0007669"/>
    <property type="project" value="InterPro"/>
</dbReference>
<name>A0AAW0X790_CHEQU</name>
<keyword evidence="2" id="KW-0732">Signal</keyword>
<evidence type="ECO:0000256" key="5">
    <source>
        <dbReference type="ARBA" id="ARBA00023180"/>
    </source>
</evidence>
<evidence type="ECO:0000259" key="6">
    <source>
        <dbReference type="PROSITE" id="PS50940"/>
    </source>
</evidence>
<evidence type="ECO:0000256" key="3">
    <source>
        <dbReference type="ARBA" id="ARBA00022737"/>
    </source>
</evidence>
<proteinExistence type="predicted"/>
<reference evidence="7 8" key="1">
    <citation type="journal article" date="2024" name="BMC Genomics">
        <title>Genome assembly of redclaw crayfish (Cherax quadricarinatus) provides insights into its immune adaptation and hypoxia tolerance.</title>
        <authorList>
            <person name="Liu Z."/>
            <person name="Zheng J."/>
            <person name="Li H."/>
            <person name="Fang K."/>
            <person name="Wang S."/>
            <person name="He J."/>
            <person name="Zhou D."/>
            <person name="Weng S."/>
            <person name="Chi M."/>
            <person name="Gu Z."/>
            <person name="He J."/>
            <person name="Li F."/>
            <person name="Wang M."/>
        </authorList>
    </citation>
    <scope>NUCLEOTIDE SEQUENCE [LARGE SCALE GENOMIC DNA]</scope>
    <source>
        <strain evidence="7">ZL_2023a</strain>
    </source>
</reference>
<accession>A0AAW0X790</accession>
<dbReference type="SMART" id="SM00494">
    <property type="entry name" value="ChtBD2"/>
    <property type="match status" value="1"/>
</dbReference>
<dbReference type="GO" id="GO:0008061">
    <property type="term" value="F:chitin binding"/>
    <property type="evidence" value="ECO:0007669"/>
    <property type="project" value="UniProtKB-KW"/>
</dbReference>
<keyword evidence="8" id="KW-1185">Reference proteome</keyword>
<protein>
    <recommendedName>
        <fullName evidence="6">Chitin-binding type-2 domain-containing protein</fullName>
    </recommendedName>
</protein>